<protein>
    <recommendedName>
        <fullName evidence="6">Ferritin</fullName>
    </recommendedName>
</protein>
<evidence type="ECO:0000313" key="8">
    <source>
        <dbReference type="EMBL" id="QWQ35681.1"/>
    </source>
</evidence>
<dbReference type="Pfam" id="PF00210">
    <property type="entry name" value="Ferritin"/>
    <property type="match status" value="1"/>
</dbReference>
<gene>
    <name evidence="8" type="ORF">KG104_14590</name>
</gene>
<dbReference type="EMBL" id="CP076456">
    <property type="protein sequence ID" value="QWQ35681.1"/>
    <property type="molecule type" value="Genomic_DNA"/>
</dbReference>
<name>A0A975S5E2_9MICC</name>
<dbReference type="Proteomes" id="UP000680588">
    <property type="component" value="Chromosome"/>
</dbReference>
<feature type="domain" description="Ferritin-like diiron" evidence="7">
    <location>
        <begin position="1"/>
        <end position="143"/>
    </location>
</feature>
<feature type="binding site" evidence="5">
    <location>
        <position position="51"/>
    </location>
    <ligand>
        <name>Fe cation</name>
        <dbReference type="ChEBI" id="CHEBI:24875"/>
        <label>1</label>
    </ligand>
</feature>
<dbReference type="CDD" id="cd01055">
    <property type="entry name" value="Nonheme_Ferritin"/>
    <property type="match status" value="1"/>
</dbReference>
<accession>A0A975S5E2</accession>
<keyword evidence="2 5" id="KW-0479">Metal-binding</keyword>
<dbReference type="InterPro" id="IPR012347">
    <property type="entry name" value="Ferritin-like"/>
</dbReference>
<feature type="binding site" evidence="5">
    <location>
        <position position="125"/>
    </location>
    <ligand>
        <name>Fe cation</name>
        <dbReference type="ChEBI" id="CHEBI:24875"/>
        <label>1</label>
    </ligand>
</feature>
<dbReference type="InterPro" id="IPR009078">
    <property type="entry name" value="Ferritin-like_SF"/>
</dbReference>
<feature type="binding site" evidence="5">
    <location>
        <position position="15"/>
    </location>
    <ligand>
        <name>Fe cation</name>
        <dbReference type="ChEBI" id="CHEBI:24875"/>
        <label>1</label>
    </ligand>
</feature>
<evidence type="ECO:0000256" key="2">
    <source>
        <dbReference type="ARBA" id="ARBA00022723"/>
    </source>
</evidence>
<dbReference type="InterPro" id="IPR001519">
    <property type="entry name" value="Ferritin"/>
</dbReference>
<evidence type="ECO:0000256" key="1">
    <source>
        <dbReference type="ARBA" id="ARBA00022434"/>
    </source>
</evidence>
<evidence type="ECO:0000259" key="7">
    <source>
        <dbReference type="PROSITE" id="PS50905"/>
    </source>
</evidence>
<dbReference type="RefSeq" id="WP_104052788.1">
    <property type="nucleotide sequence ID" value="NZ_CP076456.1"/>
</dbReference>
<evidence type="ECO:0000256" key="4">
    <source>
        <dbReference type="ARBA" id="ARBA00023004"/>
    </source>
</evidence>
<dbReference type="InterPro" id="IPR009040">
    <property type="entry name" value="Ferritin-like_diiron"/>
</dbReference>
<evidence type="ECO:0000256" key="6">
    <source>
        <dbReference type="RuleBase" id="RU361145"/>
    </source>
</evidence>
<dbReference type="GO" id="GO:0008198">
    <property type="term" value="F:ferrous iron binding"/>
    <property type="evidence" value="ECO:0007669"/>
    <property type="project" value="TreeGrafter"/>
</dbReference>
<dbReference type="AlphaFoldDB" id="A0A975S5E2"/>
<organism evidence="8 9">
    <name type="scientific">Arthrobacter sunyaminii</name>
    <dbReference type="NCBI Taxonomy" id="2816859"/>
    <lineage>
        <taxon>Bacteria</taxon>
        <taxon>Bacillati</taxon>
        <taxon>Actinomycetota</taxon>
        <taxon>Actinomycetes</taxon>
        <taxon>Micrococcales</taxon>
        <taxon>Micrococcaceae</taxon>
        <taxon>Arthrobacter</taxon>
    </lineage>
</organism>
<dbReference type="PANTHER" id="PTHR11431">
    <property type="entry name" value="FERRITIN"/>
    <property type="match status" value="1"/>
</dbReference>
<keyword evidence="3" id="KW-0560">Oxidoreductase</keyword>
<feature type="binding site" evidence="5">
    <location>
        <position position="92"/>
    </location>
    <ligand>
        <name>Fe cation</name>
        <dbReference type="ChEBI" id="CHEBI:24875"/>
        <label>1</label>
    </ligand>
</feature>
<dbReference type="GO" id="GO:0004322">
    <property type="term" value="F:ferroxidase activity"/>
    <property type="evidence" value="ECO:0007669"/>
    <property type="project" value="TreeGrafter"/>
</dbReference>
<reference evidence="8" key="1">
    <citation type="submission" date="2021-06" db="EMBL/GenBank/DDBJ databases">
        <title>Novel species in genus Arthrobacter.</title>
        <authorList>
            <person name="Zhang G."/>
        </authorList>
    </citation>
    <scope>NUCLEOTIDE SEQUENCE</scope>
    <source>
        <strain evidence="8">Zg-ZUI122</strain>
    </source>
</reference>
<keyword evidence="4 5" id="KW-0408">Iron</keyword>
<keyword evidence="1 6" id="KW-0409">Iron storage</keyword>
<evidence type="ECO:0000256" key="3">
    <source>
        <dbReference type="ARBA" id="ARBA00023002"/>
    </source>
</evidence>
<keyword evidence="9" id="KW-1185">Reference proteome</keyword>
<dbReference type="PANTHER" id="PTHR11431:SF127">
    <property type="entry name" value="BACTERIAL NON-HEME FERRITIN"/>
    <property type="match status" value="1"/>
</dbReference>
<dbReference type="SUPFAM" id="SSF47240">
    <property type="entry name" value="Ferritin-like"/>
    <property type="match status" value="1"/>
</dbReference>
<dbReference type="GO" id="GO:0006879">
    <property type="term" value="P:intracellular iron ion homeostasis"/>
    <property type="evidence" value="ECO:0007669"/>
    <property type="project" value="UniProtKB-KW"/>
</dbReference>
<dbReference type="InterPro" id="IPR008331">
    <property type="entry name" value="Ferritin_DPS_dom"/>
</dbReference>
<dbReference type="PROSITE" id="PS50905">
    <property type="entry name" value="FERRITIN_LIKE"/>
    <property type="match status" value="1"/>
</dbReference>
<evidence type="ECO:0000256" key="5">
    <source>
        <dbReference type="PIRSR" id="PIRSR601519-1"/>
    </source>
</evidence>
<dbReference type="GO" id="GO:0006826">
    <property type="term" value="P:iron ion transport"/>
    <property type="evidence" value="ECO:0007669"/>
    <property type="project" value="InterPro"/>
</dbReference>
<dbReference type="KEGG" id="asun:KG104_14590"/>
<proteinExistence type="predicted"/>
<sequence>MTTFTELLEAQIGNEFNASQQYVAMAVFFDGEDLPQLARHFYAQSVEERNHAMMLVQYMLDRDMPVRIPGVAAVRNDFATVVEPIQLALEQERQVTRQIEALFAAARAEGDALGEQFMLWFLKEQVEEVASMSTLLTVAKRADNLFDLENFMAREQVGDGGGSDAGAPEAAGGAL</sequence>
<dbReference type="GO" id="GO:0008199">
    <property type="term" value="F:ferric iron binding"/>
    <property type="evidence" value="ECO:0007669"/>
    <property type="project" value="InterPro"/>
</dbReference>
<dbReference type="Gene3D" id="1.20.1260.10">
    <property type="match status" value="1"/>
</dbReference>
<dbReference type="InterPro" id="IPR041719">
    <property type="entry name" value="Ferritin_prok"/>
</dbReference>
<dbReference type="GO" id="GO:0005829">
    <property type="term" value="C:cytosol"/>
    <property type="evidence" value="ECO:0007669"/>
    <property type="project" value="TreeGrafter"/>
</dbReference>
<evidence type="ECO:0000313" key="9">
    <source>
        <dbReference type="Proteomes" id="UP000680588"/>
    </source>
</evidence>
<feature type="binding site" evidence="5">
    <location>
        <position position="48"/>
    </location>
    <ligand>
        <name>Fe cation</name>
        <dbReference type="ChEBI" id="CHEBI:24875"/>
        <label>1</label>
    </ligand>
</feature>